<dbReference type="InterPro" id="IPR005247">
    <property type="entry name" value="YbhB_YbcL/LppC-like"/>
</dbReference>
<dbReference type="AlphaFoldDB" id="A0A6S6Y4M3"/>
<dbReference type="Pfam" id="PF01161">
    <property type="entry name" value="PBP"/>
    <property type="match status" value="1"/>
</dbReference>
<evidence type="ECO:0000313" key="2">
    <source>
        <dbReference type="Proteomes" id="UP000515733"/>
    </source>
</evidence>
<dbReference type="EMBL" id="LR778301">
    <property type="protein sequence ID" value="CAB1370320.1"/>
    <property type="molecule type" value="Genomic_DNA"/>
</dbReference>
<organism evidence="1 2">
    <name type="scientific">Denitratisoma oestradiolicum</name>
    <dbReference type="NCBI Taxonomy" id="311182"/>
    <lineage>
        <taxon>Bacteria</taxon>
        <taxon>Pseudomonadati</taxon>
        <taxon>Pseudomonadota</taxon>
        <taxon>Betaproteobacteria</taxon>
        <taxon>Nitrosomonadales</taxon>
        <taxon>Sterolibacteriaceae</taxon>
        <taxon>Denitratisoma</taxon>
    </lineage>
</organism>
<dbReference type="RefSeq" id="WP_145772201.1">
    <property type="nucleotide sequence ID" value="NZ_LR778301.1"/>
</dbReference>
<dbReference type="KEGG" id="doe:DENOEST_3166"/>
<accession>A0A6S6Y4M3</accession>
<dbReference type="Gene3D" id="3.90.280.10">
    <property type="entry name" value="PEBP-like"/>
    <property type="match status" value="1"/>
</dbReference>
<dbReference type="PANTHER" id="PTHR30289:SF1">
    <property type="entry name" value="PEBP (PHOSPHATIDYLETHANOLAMINE-BINDING PROTEIN) FAMILY PROTEIN"/>
    <property type="match status" value="1"/>
</dbReference>
<sequence length="170" mass="18014">MTNPAIPGFILTSPDIDTVALIAHKHVYNGFGYDGENVSPALEWRGAPSGTKSFALTVHDPDAPTGSGWWHWVMVNIPVTTTALPQGAGNLETGKAPQGARQIATDFGEPGWGGPCPPKGDEPHRYVFTLHALGVEALDLPENATPALVGFNLHFNTLAKASFTARFGSK</sequence>
<dbReference type="NCBIfam" id="TIGR00481">
    <property type="entry name" value="YbhB/YbcL family Raf kinase inhibitor-like protein"/>
    <property type="match status" value="1"/>
</dbReference>
<dbReference type="InterPro" id="IPR008914">
    <property type="entry name" value="PEBP"/>
</dbReference>
<dbReference type="PANTHER" id="PTHR30289">
    <property type="entry name" value="UNCHARACTERIZED PROTEIN YBCL-RELATED"/>
    <property type="match status" value="1"/>
</dbReference>
<reference evidence="1 2" key="1">
    <citation type="submission" date="2020-03" db="EMBL/GenBank/DDBJ databases">
        <authorList>
            <consortium name="Genoscope - CEA"/>
            <person name="William W."/>
        </authorList>
    </citation>
    <scope>NUCLEOTIDE SEQUENCE [LARGE SCALE GENOMIC DNA]</scope>
    <source>
        <strain evidence="2">DSM 16959</strain>
    </source>
</reference>
<dbReference type="InterPro" id="IPR036610">
    <property type="entry name" value="PEBP-like_sf"/>
</dbReference>
<keyword evidence="2" id="KW-1185">Reference proteome</keyword>
<evidence type="ECO:0000313" key="1">
    <source>
        <dbReference type="EMBL" id="CAB1370320.1"/>
    </source>
</evidence>
<dbReference type="CDD" id="cd00865">
    <property type="entry name" value="PEBP_bact_arch"/>
    <property type="match status" value="1"/>
</dbReference>
<protein>
    <submittedName>
        <fullName evidence="1">Putative UPF0098 class protein</fullName>
    </submittedName>
</protein>
<proteinExistence type="predicted"/>
<dbReference type="SUPFAM" id="SSF49777">
    <property type="entry name" value="PEBP-like"/>
    <property type="match status" value="1"/>
</dbReference>
<dbReference type="OrthoDB" id="9797506at2"/>
<name>A0A6S6Y4M3_9PROT</name>
<dbReference type="Proteomes" id="UP000515733">
    <property type="component" value="Chromosome"/>
</dbReference>
<gene>
    <name evidence="1" type="primary">ybhB</name>
    <name evidence="1" type="ORF">DENOEST_3166</name>
</gene>